<reference evidence="2" key="1">
    <citation type="submission" date="2021-12" db="EMBL/GenBank/DDBJ databases">
        <title>taxonomy of Moraxella sp. ZY201224.</title>
        <authorList>
            <person name="Li F."/>
        </authorList>
    </citation>
    <scope>NUCLEOTIDE SEQUENCE</scope>
    <source>
        <strain evidence="2">ZY201224</strain>
    </source>
</reference>
<proteinExistence type="predicted"/>
<dbReference type="RefSeq" id="WP_263077279.1">
    <property type="nucleotide sequence ID" value="NZ_CP089977.1"/>
</dbReference>
<dbReference type="EMBL" id="CP089977">
    <property type="protein sequence ID" value="UXZ05760.1"/>
    <property type="molecule type" value="Genomic_DNA"/>
</dbReference>
<evidence type="ECO:0000313" key="3">
    <source>
        <dbReference type="Proteomes" id="UP001063782"/>
    </source>
</evidence>
<accession>A0ABY6F6P4</accession>
<evidence type="ECO:0000313" key="2">
    <source>
        <dbReference type="EMBL" id="UXZ05760.1"/>
    </source>
</evidence>
<name>A0ABY6F6P4_9GAMM</name>
<keyword evidence="1" id="KW-0732">Signal</keyword>
<gene>
    <name evidence="2" type="ORF">LU297_04855</name>
</gene>
<keyword evidence="3" id="KW-1185">Reference proteome</keyword>
<feature type="chain" id="PRO_5046761781" description="C-type lysozyme inhibitor domain-containing protein" evidence="1">
    <location>
        <begin position="19"/>
        <end position="116"/>
    </location>
</feature>
<organism evidence="2 3">
    <name type="scientific">Moraxella nasicaprae</name>
    <dbReference type="NCBI Taxonomy" id="2904122"/>
    <lineage>
        <taxon>Bacteria</taxon>
        <taxon>Pseudomonadati</taxon>
        <taxon>Pseudomonadota</taxon>
        <taxon>Gammaproteobacteria</taxon>
        <taxon>Moraxellales</taxon>
        <taxon>Moraxellaceae</taxon>
        <taxon>Moraxella</taxon>
    </lineage>
</organism>
<sequence>MKKLLAILAFTLPMTVLANGNLPFVGKKQFWSYCISGMGYTHYLEIKKNGNAKIYTVSNKTNRVGMVEYQGKYRTVMEDSEGRYFKVLNRRQIALTDSQGNIDYDSCGEEAVMRLQ</sequence>
<feature type="signal peptide" evidence="1">
    <location>
        <begin position="1"/>
        <end position="18"/>
    </location>
</feature>
<evidence type="ECO:0008006" key="4">
    <source>
        <dbReference type="Google" id="ProtNLM"/>
    </source>
</evidence>
<evidence type="ECO:0000256" key="1">
    <source>
        <dbReference type="SAM" id="SignalP"/>
    </source>
</evidence>
<dbReference type="Proteomes" id="UP001063782">
    <property type="component" value="Chromosome"/>
</dbReference>
<protein>
    <recommendedName>
        <fullName evidence="4">C-type lysozyme inhibitor domain-containing protein</fullName>
    </recommendedName>
</protein>